<evidence type="ECO:0000313" key="1">
    <source>
        <dbReference type="EMBL" id="CAI9153767.1"/>
    </source>
</evidence>
<proteinExistence type="predicted"/>
<dbReference type="Proteomes" id="UP001176941">
    <property type="component" value="Chromosome 11"/>
</dbReference>
<organism evidence="1 2">
    <name type="scientific">Rangifer tarandus platyrhynchus</name>
    <name type="common">Svalbard reindeer</name>
    <dbReference type="NCBI Taxonomy" id="3082113"/>
    <lineage>
        <taxon>Eukaryota</taxon>
        <taxon>Metazoa</taxon>
        <taxon>Chordata</taxon>
        <taxon>Craniata</taxon>
        <taxon>Vertebrata</taxon>
        <taxon>Euteleostomi</taxon>
        <taxon>Mammalia</taxon>
        <taxon>Eutheria</taxon>
        <taxon>Laurasiatheria</taxon>
        <taxon>Artiodactyla</taxon>
        <taxon>Ruminantia</taxon>
        <taxon>Pecora</taxon>
        <taxon>Cervidae</taxon>
        <taxon>Odocoileinae</taxon>
        <taxon>Rangifer</taxon>
    </lineage>
</organism>
<accession>A0ABN8XWL3</accession>
<dbReference type="EMBL" id="OX459947">
    <property type="protein sequence ID" value="CAI9153767.1"/>
    <property type="molecule type" value="Genomic_DNA"/>
</dbReference>
<keyword evidence="2" id="KW-1185">Reference proteome</keyword>
<protein>
    <submittedName>
        <fullName evidence="1">Uncharacterized protein</fullName>
    </submittedName>
</protein>
<gene>
    <name evidence="1" type="ORF">MRATA1EN1_LOCUS2729</name>
</gene>
<reference evidence="1" key="1">
    <citation type="submission" date="2023-04" db="EMBL/GenBank/DDBJ databases">
        <authorList>
            <consortium name="ELIXIR-Norway"/>
        </authorList>
    </citation>
    <scope>NUCLEOTIDE SEQUENCE [LARGE SCALE GENOMIC DNA]</scope>
</reference>
<sequence length="101" mass="11181">MEQGEAAPERFQAHGFACSFLPCQQARELCCDAVCERLLAASLELAERSLRCSQPRRETGGCLVHLSWVPRSIHTTCAQGDPALQQTKPARLQNGLESWVQ</sequence>
<evidence type="ECO:0000313" key="2">
    <source>
        <dbReference type="Proteomes" id="UP001176941"/>
    </source>
</evidence>
<name>A0ABN8XWL3_RANTA</name>